<organism evidence="1">
    <name type="scientific">marine sediment metagenome</name>
    <dbReference type="NCBI Taxonomy" id="412755"/>
    <lineage>
        <taxon>unclassified sequences</taxon>
        <taxon>metagenomes</taxon>
        <taxon>ecological metagenomes</taxon>
    </lineage>
</organism>
<accession>A0A0F9HWN0</accession>
<gene>
    <name evidence="1" type="ORF">LCGC14_1651640</name>
</gene>
<protein>
    <submittedName>
        <fullName evidence="1">Uncharacterized protein</fullName>
    </submittedName>
</protein>
<feature type="non-terminal residue" evidence="1">
    <location>
        <position position="1"/>
    </location>
</feature>
<dbReference type="EMBL" id="LAZR01013899">
    <property type="protein sequence ID" value="KKM19836.1"/>
    <property type="molecule type" value="Genomic_DNA"/>
</dbReference>
<name>A0A0F9HWN0_9ZZZZ</name>
<evidence type="ECO:0000313" key="1">
    <source>
        <dbReference type="EMBL" id="KKM19836.1"/>
    </source>
</evidence>
<proteinExistence type="predicted"/>
<dbReference type="AlphaFoldDB" id="A0A0F9HWN0"/>
<sequence length="22" mass="2349">KHLAPVAGNAIPGQLFTFKIIL</sequence>
<reference evidence="1" key="1">
    <citation type="journal article" date="2015" name="Nature">
        <title>Complex archaea that bridge the gap between prokaryotes and eukaryotes.</title>
        <authorList>
            <person name="Spang A."/>
            <person name="Saw J.H."/>
            <person name="Jorgensen S.L."/>
            <person name="Zaremba-Niedzwiedzka K."/>
            <person name="Martijn J."/>
            <person name="Lind A.E."/>
            <person name="van Eijk R."/>
            <person name="Schleper C."/>
            <person name="Guy L."/>
            <person name="Ettema T.J."/>
        </authorList>
    </citation>
    <scope>NUCLEOTIDE SEQUENCE</scope>
</reference>
<comment type="caution">
    <text evidence="1">The sequence shown here is derived from an EMBL/GenBank/DDBJ whole genome shotgun (WGS) entry which is preliminary data.</text>
</comment>